<dbReference type="OrthoDB" id="8317736at2"/>
<proteinExistence type="predicted"/>
<dbReference type="SUPFAM" id="SSF53850">
    <property type="entry name" value="Periplasmic binding protein-like II"/>
    <property type="match status" value="1"/>
</dbReference>
<keyword evidence="1" id="KW-0732">Signal</keyword>
<dbReference type="InterPro" id="IPR006311">
    <property type="entry name" value="TAT_signal"/>
</dbReference>
<dbReference type="AlphaFoldDB" id="A0A1H4MVI8"/>
<reference evidence="2 3" key="1">
    <citation type="submission" date="2016-10" db="EMBL/GenBank/DDBJ databases">
        <authorList>
            <person name="de Groot N.N."/>
        </authorList>
    </citation>
    <scope>NUCLEOTIDE SEQUENCE [LARGE SCALE GENOMIC DNA]</scope>
    <source>
        <strain evidence="2 3">DSM 21799</strain>
    </source>
</reference>
<dbReference type="Pfam" id="PF01547">
    <property type="entry name" value="SBP_bac_1"/>
    <property type="match status" value="1"/>
</dbReference>
<organism evidence="2 3">
    <name type="scientific">Paramicrobacterium humi</name>
    <dbReference type="NCBI Taxonomy" id="640635"/>
    <lineage>
        <taxon>Bacteria</taxon>
        <taxon>Bacillati</taxon>
        <taxon>Actinomycetota</taxon>
        <taxon>Actinomycetes</taxon>
        <taxon>Micrococcales</taxon>
        <taxon>Microbacteriaceae</taxon>
        <taxon>Paramicrobacterium</taxon>
    </lineage>
</organism>
<dbReference type="PROSITE" id="PS51318">
    <property type="entry name" value="TAT"/>
    <property type="match status" value="1"/>
</dbReference>
<gene>
    <name evidence="2" type="ORF">SAMN04489806_1996</name>
</gene>
<accession>A0A1H4MVI8</accession>
<keyword evidence="3" id="KW-1185">Reference proteome</keyword>
<dbReference type="STRING" id="640635.SAMN04489806_1996"/>
<dbReference type="Proteomes" id="UP000199183">
    <property type="component" value="Unassembled WGS sequence"/>
</dbReference>
<evidence type="ECO:0000313" key="3">
    <source>
        <dbReference type="Proteomes" id="UP000199183"/>
    </source>
</evidence>
<sequence>MVHSRRRLTLGTALLAAAAMALTGCGTSGPGESSAAEASAWATTGSVHEQIWKKSFETWNSENPDSEIAVEWFNNDAYKEKVRTAIGAGTGPSLVFGWGGGTLADYVDKGKVVDLTGKVDDLVARVLPSVVKNGMIGDKLYAVPNSQSQPVVLYYNTELFDEVGVEVPKTWDELLSAVDAFVDAGVTPFALAGASKWPELMWIQYLTDRIGGPEAFNAVLAGEDDAWSNPAIIEALEKIQELVDRGAFGNGFGSVVADTRADAALLHTGKAAMLLQGSWLYSSFLTDAPDFVDRGGLATTSFPTIEGGAGDPADIVGNPANYWSVSADASEDVQKTVTSYLDEMVFSDDYTQQLIDGGGVPPVAGLEDALAKSDNADFLTFAYDLVKNAPHFQLSWDQALRPAQAQELLTNLDLVFLGKSTPQQFADAMNGTL</sequence>
<dbReference type="PROSITE" id="PS51257">
    <property type="entry name" value="PROKAR_LIPOPROTEIN"/>
    <property type="match status" value="1"/>
</dbReference>
<feature type="chain" id="PRO_5038422398" evidence="1">
    <location>
        <begin position="22"/>
        <end position="433"/>
    </location>
</feature>
<dbReference type="EMBL" id="FNRY01000001">
    <property type="protein sequence ID" value="SEB87039.1"/>
    <property type="molecule type" value="Genomic_DNA"/>
</dbReference>
<evidence type="ECO:0000313" key="2">
    <source>
        <dbReference type="EMBL" id="SEB87039.1"/>
    </source>
</evidence>
<feature type="signal peptide" evidence="1">
    <location>
        <begin position="1"/>
        <end position="21"/>
    </location>
</feature>
<protein>
    <submittedName>
        <fullName evidence="2">Carbohydrate ABC transporter substrate-binding protein, CUT1 family</fullName>
    </submittedName>
</protein>
<name>A0A1H4MVI8_9MICO</name>
<dbReference type="Gene3D" id="3.40.190.10">
    <property type="entry name" value="Periplasmic binding protein-like II"/>
    <property type="match status" value="2"/>
</dbReference>
<dbReference type="InterPro" id="IPR050490">
    <property type="entry name" value="Bact_solute-bd_prot1"/>
</dbReference>
<dbReference type="PANTHER" id="PTHR43649:SF14">
    <property type="entry name" value="BLR3389 PROTEIN"/>
    <property type="match status" value="1"/>
</dbReference>
<dbReference type="PANTHER" id="PTHR43649">
    <property type="entry name" value="ARABINOSE-BINDING PROTEIN-RELATED"/>
    <property type="match status" value="1"/>
</dbReference>
<evidence type="ECO:0000256" key="1">
    <source>
        <dbReference type="SAM" id="SignalP"/>
    </source>
</evidence>
<dbReference type="InterPro" id="IPR006059">
    <property type="entry name" value="SBP"/>
</dbReference>